<name>A0ABS7UVT2_9BACI</name>
<dbReference type="PANTHER" id="PTHR30146:SF148">
    <property type="entry name" value="HTH-TYPE TRANSCRIPTIONAL REPRESSOR PURR-RELATED"/>
    <property type="match status" value="1"/>
</dbReference>
<protein>
    <submittedName>
        <fullName evidence="6">LacI family transcriptional regulator</fullName>
    </submittedName>
</protein>
<comment type="caution">
    <text evidence="6">The sequence shown here is derived from an EMBL/GenBank/DDBJ whole genome shotgun (WGS) entry which is preliminary data.</text>
</comment>
<dbReference type="CDD" id="cd01392">
    <property type="entry name" value="HTH_LacI"/>
    <property type="match status" value="1"/>
</dbReference>
<dbReference type="InterPro" id="IPR046335">
    <property type="entry name" value="LacI/GalR-like_sensor"/>
</dbReference>
<evidence type="ECO:0000256" key="1">
    <source>
        <dbReference type="ARBA" id="ARBA00022491"/>
    </source>
</evidence>
<dbReference type="InterPro" id="IPR000843">
    <property type="entry name" value="HTH_LacI"/>
</dbReference>
<keyword evidence="3" id="KW-0238">DNA-binding</keyword>
<dbReference type="CDD" id="cd06267">
    <property type="entry name" value="PBP1_LacI_sugar_binding-like"/>
    <property type="match status" value="1"/>
</dbReference>
<dbReference type="InterPro" id="IPR010982">
    <property type="entry name" value="Lambda_DNA-bd_dom_sf"/>
</dbReference>
<dbReference type="SMART" id="SM00354">
    <property type="entry name" value="HTH_LACI"/>
    <property type="match status" value="1"/>
</dbReference>
<keyword evidence="7" id="KW-1185">Reference proteome</keyword>
<dbReference type="SUPFAM" id="SSF53822">
    <property type="entry name" value="Periplasmic binding protein-like I"/>
    <property type="match status" value="1"/>
</dbReference>
<reference evidence="6" key="1">
    <citation type="submission" date="2024-05" db="EMBL/GenBank/DDBJ databases">
        <title>Metabacillus sp. nov., isolated from the rhizosphere soil of tomato plants.</title>
        <authorList>
            <person name="Ma R."/>
        </authorList>
    </citation>
    <scope>NUCLEOTIDE SEQUENCE</scope>
    <source>
        <strain evidence="6">DBTR6</strain>
    </source>
</reference>
<proteinExistence type="predicted"/>
<keyword evidence="4" id="KW-0804">Transcription</keyword>
<dbReference type="Proteomes" id="UP001165287">
    <property type="component" value="Unassembled WGS sequence"/>
</dbReference>
<accession>A0ABS7UVT2</accession>
<feature type="domain" description="HTH lacI-type" evidence="5">
    <location>
        <begin position="4"/>
        <end position="58"/>
    </location>
</feature>
<dbReference type="PRINTS" id="PR00036">
    <property type="entry name" value="HTHLACI"/>
</dbReference>
<dbReference type="SUPFAM" id="SSF47413">
    <property type="entry name" value="lambda repressor-like DNA-binding domains"/>
    <property type="match status" value="1"/>
</dbReference>
<dbReference type="EMBL" id="JAIQUM010000055">
    <property type="protein sequence ID" value="MBZ5752421.1"/>
    <property type="molecule type" value="Genomic_DNA"/>
</dbReference>
<dbReference type="Gene3D" id="3.40.50.2300">
    <property type="match status" value="2"/>
</dbReference>
<keyword evidence="2" id="KW-0805">Transcription regulation</keyword>
<gene>
    <name evidence="6" type="ORF">K9V48_19725</name>
</gene>
<evidence type="ECO:0000313" key="7">
    <source>
        <dbReference type="Proteomes" id="UP001165287"/>
    </source>
</evidence>
<dbReference type="PANTHER" id="PTHR30146">
    <property type="entry name" value="LACI-RELATED TRANSCRIPTIONAL REPRESSOR"/>
    <property type="match status" value="1"/>
</dbReference>
<dbReference type="Gene3D" id="1.10.260.40">
    <property type="entry name" value="lambda repressor-like DNA-binding domains"/>
    <property type="match status" value="1"/>
</dbReference>
<evidence type="ECO:0000313" key="6">
    <source>
        <dbReference type="EMBL" id="MBZ5752421.1"/>
    </source>
</evidence>
<dbReference type="RefSeq" id="WP_224140876.1">
    <property type="nucleotide sequence ID" value="NZ_JAIQUM010000055.1"/>
</dbReference>
<evidence type="ECO:0000256" key="3">
    <source>
        <dbReference type="ARBA" id="ARBA00023125"/>
    </source>
</evidence>
<dbReference type="Pfam" id="PF13377">
    <property type="entry name" value="Peripla_BP_3"/>
    <property type="match status" value="1"/>
</dbReference>
<evidence type="ECO:0000259" key="5">
    <source>
        <dbReference type="PROSITE" id="PS50932"/>
    </source>
</evidence>
<dbReference type="PROSITE" id="PS50932">
    <property type="entry name" value="HTH_LACI_2"/>
    <property type="match status" value="1"/>
</dbReference>
<organism evidence="6 7">
    <name type="scientific">Metabacillus rhizolycopersici</name>
    <dbReference type="NCBI Taxonomy" id="2875709"/>
    <lineage>
        <taxon>Bacteria</taxon>
        <taxon>Bacillati</taxon>
        <taxon>Bacillota</taxon>
        <taxon>Bacilli</taxon>
        <taxon>Bacillales</taxon>
        <taxon>Bacillaceae</taxon>
        <taxon>Metabacillus</taxon>
    </lineage>
</organism>
<dbReference type="InterPro" id="IPR028082">
    <property type="entry name" value="Peripla_BP_I"/>
</dbReference>
<sequence length="337" mass="36927">MKQPTIYDVAKEAGVAISTVSKVLNNTGSIGAKTRKKVEETMQKLNYQPSVAASVKKRIQTIGLLIPDISDPFMAQIARTIEDHGRKFGFSLIVCSTDNDLDKEIEYVSILKKKYIDGIIIATGLKNTTALKKLLNNEIPVALLAREVPSLAVNTVVVDDFLGAFEATSYLIKLGHQKIAMVTEDIYFPVTKLRLDGYKQALAQADLTYNGDFVAINNTSFTDALDSTLKLLNLPEPPTAIFASTEPLAIGVMQGARESGFDIPKDISIVGFDNSILAKMCYPPLTTVSQPIHEMGKKIIELLVEEIKNPKQVKQRIVMSPELIIRGTASEILTSKT</sequence>
<evidence type="ECO:0000256" key="2">
    <source>
        <dbReference type="ARBA" id="ARBA00023015"/>
    </source>
</evidence>
<evidence type="ECO:0000256" key="4">
    <source>
        <dbReference type="ARBA" id="ARBA00023163"/>
    </source>
</evidence>
<dbReference type="Pfam" id="PF00356">
    <property type="entry name" value="LacI"/>
    <property type="match status" value="1"/>
</dbReference>
<keyword evidence="1" id="KW-0678">Repressor</keyword>